<accession>A0A8J5FJC4</accession>
<name>A0A8J5FJC4_ZINOF</name>
<evidence type="ECO:0000313" key="13">
    <source>
        <dbReference type="Proteomes" id="UP000734854"/>
    </source>
</evidence>
<dbReference type="GO" id="GO:0000139">
    <property type="term" value="C:Golgi membrane"/>
    <property type="evidence" value="ECO:0007669"/>
    <property type="project" value="UniProtKB-SubCell"/>
</dbReference>
<keyword evidence="13" id="KW-1185">Reference proteome</keyword>
<dbReference type="GO" id="GO:1990538">
    <property type="term" value="F:xylan O-acetyltransferase activity"/>
    <property type="evidence" value="ECO:0007669"/>
    <property type="project" value="UniProtKB-ARBA"/>
</dbReference>
<feature type="domain" description="Trichome birefringence-like C-terminal" evidence="10">
    <location>
        <begin position="160"/>
        <end position="448"/>
    </location>
</feature>
<dbReference type="PANTHER" id="PTHR32285:SF324">
    <property type="entry name" value="PROTEIN TRICHOME BIREFRINGENCE-LIKE 25"/>
    <property type="match status" value="1"/>
</dbReference>
<dbReference type="AlphaFoldDB" id="A0A8J5FJC4"/>
<feature type="region of interest" description="Disordered" evidence="8">
    <location>
        <begin position="46"/>
        <end position="68"/>
    </location>
</feature>
<comment type="subcellular location">
    <subcellularLocation>
        <location evidence="1">Golgi apparatus membrane</location>
        <topology evidence="1">Single-pass type II membrane protein</topology>
    </subcellularLocation>
</comment>
<protein>
    <recommendedName>
        <fullName evidence="14">Trichome birefringence-like N-terminal domain-containing protein</fullName>
    </recommendedName>
</protein>
<dbReference type="InterPro" id="IPR025846">
    <property type="entry name" value="TBL_N"/>
</dbReference>
<dbReference type="Proteomes" id="UP000734854">
    <property type="component" value="Unassembled WGS sequence"/>
</dbReference>
<evidence type="ECO:0000256" key="9">
    <source>
        <dbReference type="SAM" id="Phobius"/>
    </source>
</evidence>
<evidence type="ECO:0000256" key="5">
    <source>
        <dbReference type="ARBA" id="ARBA00022989"/>
    </source>
</evidence>
<proteinExistence type="inferred from homology"/>
<evidence type="ECO:0000256" key="1">
    <source>
        <dbReference type="ARBA" id="ARBA00004323"/>
    </source>
</evidence>
<evidence type="ECO:0000259" key="10">
    <source>
        <dbReference type="Pfam" id="PF13839"/>
    </source>
</evidence>
<keyword evidence="3 9" id="KW-0812">Transmembrane</keyword>
<dbReference type="Pfam" id="PF14416">
    <property type="entry name" value="PMR5N"/>
    <property type="match status" value="1"/>
</dbReference>
<evidence type="ECO:0000259" key="11">
    <source>
        <dbReference type="Pfam" id="PF14416"/>
    </source>
</evidence>
<dbReference type="PANTHER" id="PTHR32285">
    <property type="entry name" value="PROTEIN TRICHOME BIREFRINGENCE-LIKE 9-RELATED"/>
    <property type="match status" value="1"/>
</dbReference>
<keyword evidence="6" id="KW-0333">Golgi apparatus</keyword>
<comment type="caution">
    <text evidence="12">The sequence shown here is derived from an EMBL/GenBank/DDBJ whole genome shotgun (WGS) entry which is preliminary data.</text>
</comment>
<dbReference type="EMBL" id="JACMSC010000014">
    <property type="protein sequence ID" value="KAG6488608.1"/>
    <property type="molecule type" value="Genomic_DNA"/>
</dbReference>
<dbReference type="InterPro" id="IPR026057">
    <property type="entry name" value="TBL_C"/>
</dbReference>
<organism evidence="12 13">
    <name type="scientific">Zingiber officinale</name>
    <name type="common">Ginger</name>
    <name type="synonym">Amomum zingiber</name>
    <dbReference type="NCBI Taxonomy" id="94328"/>
    <lineage>
        <taxon>Eukaryota</taxon>
        <taxon>Viridiplantae</taxon>
        <taxon>Streptophyta</taxon>
        <taxon>Embryophyta</taxon>
        <taxon>Tracheophyta</taxon>
        <taxon>Spermatophyta</taxon>
        <taxon>Magnoliopsida</taxon>
        <taxon>Liliopsida</taxon>
        <taxon>Zingiberales</taxon>
        <taxon>Zingiberaceae</taxon>
        <taxon>Zingiber</taxon>
    </lineage>
</organism>
<keyword evidence="5 9" id="KW-1133">Transmembrane helix</keyword>
<evidence type="ECO:0000256" key="6">
    <source>
        <dbReference type="ARBA" id="ARBA00023034"/>
    </source>
</evidence>
<feature type="transmembrane region" description="Helical" evidence="9">
    <location>
        <begin position="18"/>
        <end position="37"/>
    </location>
</feature>
<evidence type="ECO:0008006" key="14">
    <source>
        <dbReference type="Google" id="ProtNLM"/>
    </source>
</evidence>
<keyword evidence="7 9" id="KW-0472">Membrane</keyword>
<evidence type="ECO:0000256" key="8">
    <source>
        <dbReference type="SAM" id="MobiDB-lite"/>
    </source>
</evidence>
<evidence type="ECO:0000313" key="12">
    <source>
        <dbReference type="EMBL" id="KAG6488608.1"/>
    </source>
</evidence>
<evidence type="ECO:0000256" key="7">
    <source>
        <dbReference type="ARBA" id="ARBA00023136"/>
    </source>
</evidence>
<comment type="similarity">
    <text evidence="2">Belongs to the PC-esterase family. TBL subfamily.</text>
</comment>
<feature type="domain" description="Trichome birefringence-like N-terminal" evidence="11">
    <location>
        <begin position="107"/>
        <end position="159"/>
    </location>
</feature>
<dbReference type="InterPro" id="IPR029962">
    <property type="entry name" value="TBL"/>
</dbReference>
<evidence type="ECO:0000256" key="3">
    <source>
        <dbReference type="ARBA" id="ARBA00022692"/>
    </source>
</evidence>
<dbReference type="Pfam" id="PF13839">
    <property type="entry name" value="PC-Esterase"/>
    <property type="match status" value="1"/>
</dbReference>
<evidence type="ECO:0000256" key="4">
    <source>
        <dbReference type="ARBA" id="ARBA00022968"/>
    </source>
</evidence>
<gene>
    <name evidence="12" type="ORF">ZIOFF_049855</name>
</gene>
<reference evidence="12 13" key="1">
    <citation type="submission" date="2020-08" db="EMBL/GenBank/DDBJ databases">
        <title>Plant Genome Project.</title>
        <authorList>
            <person name="Zhang R.-G."/>
        </authorList>
    </citation>
    <scope>NUCLEOTIDE SEQUENCE [LARGE SCALE GENOMIC DNA]</scope>
    <source>
        <tissue evidence="12">Rhizome</tissue>
    </source>
</reference>
<sequence length="452" mass="51122">MGSDWGQCQQLQRKSKQFLVKFLGLALLVGLSSRLLFSGSPMFTPASELPSESVAERSDSTAGFSEEAYKVPASTDKSSIPVPEAVTEDQVSKVIELIRCTMPDADKCDLFTGEWIPNPTGPTYTNESCRFIESPQNCMVNGRPDTGYLFWRWKPHGCDVPPFSAKKFLGGMQNKCLALIGDSIFRNHAQSLLCLLSKVEEPVLVFHDDHYRSRRWHFPLHNFTLSLIWSPFLLKAETFEDDNGVATSESKLHADTLDETWTSQYNSFDYVVISGGQWFLKAAIYVENNAVIGCHYCPKLNLSELGVQYVYKKTLNSLFHFINTSEHKPTVIYRTWTPDHFEFGKWSSGGVCNRTAPYKVGEYTGTDLDRAMQNIELEEFTKAIGRANGAKLKLLDTFKLSLLRPDAHPGPYRTFHPFGDDKNKKVQNDCLHWCLPGAIDTWNELIVELIKD</sequence>
<keyword evidence="4" id="KW-0735">Signal-anchor</keyword>
<evidence type="ECO:0000256" key="2">
    <source>
        <dbReference type="ARBA" id="ARBA00007727"/>
    </source>
</evidence>